<evidence type="ECO:0000256" key="2">
    <source>
        <dbReference type="ARBA" id="ARBA00006337"/>
    </source>
</evidence>
<dbReference type="InterPro" id="IPR002550">
    <property type="entry name" value="CNNM"/>
</dbReference>
<dbReference type="GO" id="GO:0005886">
    <property type="term" value="C:plasma membrane"/>
    <property type="evidence" value="ECO:0007669"/>
    <property type="project" value="UniProtKB-SubCell"/>
</dbReference>
<evidence type="ECO:0000256" key="7">
    <source>
        <dbReference type="ARBA" id="ARBA00023122"/>
    </source>
</evidence>
<feature type="transmembrane region" description="Helical" evidence="11">
    <location>
        <begin position="109"/>
        <end position="129"/>
    </location>
</feature>
<evidence type="ECO:0000256" key="5">
    <source>
        <dbReference type="ARBA" id="ARBA00022737"/>
    </source>
</evidence>
<dbReference type="PANTHER" id="PTHR43099">
    <property type="entry name" value="UPF0053 PROTEIN YRKA"/>
    <property type="match status" value="1"/>
</dbReference>
<gene>
    <name evidence="14" type="ORF">K8V90_00550</name>
</gene>
<evidence type="ECO:0000259" key="13">
    <source>
        <dbReference type="PROSITE" id="PS51846"/>
    </source>
</evidence>
<evidence type="ECO:0000256" key="10">
    <source>
        <dbReference type="PROSITE-ProRule" id="PRU01193"/>
    </source>
</evidence>
<dbReference type="GO" id="GO:0050660">
    <property type="term" value="F:flavin adenine dinucleotide binding"/>
    <property type="evidence" value="ECO:0007669"/>
    <property type="project" value="InterPro"/>
</dbReference>
<dbReference type="Pfam" id="PF01595">
    <property type="entry name" value="CNNM"/>
    <property type="match status" value="1"/>
</dbReference>
<feature type="domain" description="CNNM transmembrane" evidence="13">
    <location>
        <begin position="7"/>
        <end position="207"/>
    </location>
</feature>
<sequence length="443" mass="50161">MNTLDSDPGAIMAQLLLIFLLTSINAFFASAEMAIVSVNKSKVRKLSEEGNCNAKLLEKLIEEPSNFLSTIQIGITLAGFFSSASAATGISEYIANILAPLNIPYYKEFSMIVVTLILSYFTLVFGELVPKRIALKKAEKISLLAVKPIYIISKFTKPFIKLLSFSTTLVLKITRNNDDNIEQKVSKEEIRSLISQSQEDGCIDIYEKDMLYGVFEFNNKSIKEIMTPRNNMFTIDIDDNIEDIIDEILESHFSRIPVYKDNIDNIVGVLYVKDLLIEARKVGFNNINIKSILQEPNFVLETIKTNELFNRLKTSKVHLAILFDEYGGISGLVSMEDLIEEIVGDIEDEYDSEELTIKKLDNNNFIVKGYLNVSEFNNKFNTNIEEGEYDTLNGYILDKLGMLPEVGTEIELENFHFVVSNVDNRRIEDIQVKIINKSVEGLI</sequence>
<dbReference type="FunFam" id="3.10.580.10:FF:000002">
    <property type="entry name" value="Magnesium/cobalt efflux protein CorC"/>
    <property type="match status" value="1"/>
</dbReference>
<keyword evidence="8 10" id="KW-0472">Membrane</keyword>
<feature type="domain" description="CBS" evidence="12">
    <location>
        <begin position="292"/>
        <end position="349"/>
    </location>
</feature>
<dbReference type="SMART" id="SM00116">
    <property type="entry name" value="CBS"/>
    <property type="match status" value="1"/>
</dbReference>
<dbReference type="Gene3D" id="3.10.580.10">
    <property type="entry name" value="CBS-domain"/>
    <property type="match status" value="1"/>
</dbReference>
<evidence type="ECO:0000256" key="3">
    <source>
        <dbReference type="ARBA" id="ARBA00022475"/>
    </source>
</evidence>
<comment type="similarity">
    <text evidence="2">Belongs to the UPF0053 family.</text>
</comment>
<keyword evidence="6 10" id="KW-1133">Transmembrane helix</keyword>
<evidence type="ECO:0000256" key="9">
    <source>
        <dbReference type="PROSITE-ProRule" id="PRU00703"/>
    </source>
</evidence>
<keyword evidence="7 9" id="KW-0129">CBS domain</keyword>
<feature type="domain" description="CBS" evidence="12">
    <location>
        <begin position="226"/>
        <end position="291"/>
    </location>
</feature>
<dbReference type="InterPro" id="IPR005170">
    <property type="entry name" value="Transptr-assoc_dom"/>
</dbReference>
<dbReference type="InterPro" id="IPR016169">
    <property type="entry name" value="FAD-bd_PCMH_sub2"/>
</dbReference>
<dbReference type="CDD" id="cd04590">
    <property type="entry name" value="CBS_pair_CorC_HlyC_assoc"/>
    <property type="match status" value="1"/>
</dbReference>
<organism evidence="14 15">
    <name type="scientific">Romboutsia timonensis</name>
    <dbReference type="NCBI Taxonomy" id="1776391"/>
    <lineage>
        <taxon>Bacteria</taxon>
        <taxon>Bacillati</taxon>
        <taxon>Bacillota</taxon>
        <taxon>Clostridia</taxon>
        <taxon>Peptostreptococcales</taxon>
        <taxon>Peptostreptococcaceae</taxon>
        <taxon>Romboutsia</taxon>
    </lineage>
</organism>
<dbReference type="AlphaFoldDB" id="A0A921SZ52"/>
<proteinExistence type="inferred from homology"/>
<dbReference type="PROSITE" id="PS51846">
    <property type="entry name" value="CNNM"/>
    <property type="match status" value="1"/>
</dbReference>
<dbReference type="Gene3D" id="3.30.465.10">
    <property type="match status" value="1"/>
</dbReference>
<evidence type="ECO:0000256" key="11">
    <source>
        <dbReference type="SAM" id="Phobius"/>
    </source>
</evidence>
<accession>A0A921SZ52</accession>
<name>A0A921SZ52_9FIRM</name>
<comment type="subcellular location">
    <subcellularLocation>
        <location evidence="1">Cell membrane</location>
        <topology evidence="1">Multi-pass membrane protein</topology>
    </subcellularLocation>
</comment>
<keyword evidence="3" id="KW-1003">Cell membrane</keyword>
<reference evidence="14" key="2">
    <citation type="submission" date="2021-09" db="EMBL/GenBank/DDBJ databases">
        <authorList>
            <person name="Gilroy R."/>
        </authorList>
    </citation>
    <scope>NUCLEOTIDE SEQUENCE</scope>
    <source>
        <strain evidence="14">1277</strain>
    </source>
</reference>
<evidence type="ECO:0000256" key="1">
    <source>
        <dbReference type="ARBA" id="ARBA00004651"/>
    </source>
</evidence>
<dbReference type="SMART" id="SM01091">
    <property type="entry name" value="CorC_HlyC"/>
    <property type="match status" value="1"/>
</dbReference>
<dbReference type="InterPro" id="IPR046342">
    <property type="entry name" value="CBS_dom_sf"/>
</dbReference>
<dbReference type="Pfam" id="PF00571">
    <property type="entry name" value="CBS"/>
    <property type="match status" value="2"/>
</dbReference>
<dbReference type="SUPFAM" id="SSF56176">
    <property type="entry name" value="FAD-binding/transporter-associated domain-like"/>
    <property type="match status" value="1"/>
</dbReference>
<protein>
    <submittedName>
        <fullName evidence="14">Hemolysin family protein</fullName>
    </submittedName>
</protein>
<dbReference type="InterPro" id="IPR051676">
    <property type="entry name" value="UPF0053_domain"/>
</dbReference>
<dbReference type="EMBL" id="DYUB01000019">
    <property type="protein sequence ID" value="HJG95575.1"/>
    <property type="molecule type" value="Genomic_DNA"/>
</dbReference>
<dbReference type="SUPFAM" id="SSF54631">
    <property type="entry name" value="CBS-domain pair"/>
    <property type="match status" value="1"/>
</dbReference>
<feature type="transmembrane region" description="Helical" evidence="11">
    <location>
        <begin position="67"/>
        <end position="89"/>
    </location>
</feature>
<evidence type="ECO:0000256" key="8">
    <source>
        <dbReference type="ARBA" id="ARBA00023136"/>
    </source>
</evidence>
<keyword evidence="5" id="KW-0677">Repeat</keyword>
<evidence type="ECO:0000259" key="12">
    <source>
        <dbReference type="PROSITE" id="PS51371"/>
    </source>
</evidence>
<dbReference type="Proteomes" id="UP000776700">
    <property type="component" value="Unassembled WGS sequence"/>
</dbReference>
<reference evidence="14" key="1">
    <citation type="journal article" date="2021" name="PeerJ">
        <title>Extensive microbial diversity within the chicken gut microbiome revealed by metagenomics and culture.</title>
        <authorList>
            <person name="Gilroy R."/>
            <person name="Ravi A."/>
            <person name="Getino M."/>
            <person name="Pursley I."/>
            <person name="Horton D.L."/>
            <person name="Alikhan N.F."/>
            <person name="Baker D."/>
            <person name="Gharbi K."/>
            <person name="Hall N."/>
            <person name="Watson M."/>
            <person name="Adriaenssens E.M."/>
            <person name="Foster-Nyarko E."/>
            <person name="Jarju S."/>
            <person name="Secka A."/>
            <person name="Antonio M."/>
            <person name="Oren A."/>
            <person name="Chaudhuri R.R."/>
            <person name="La Ragione R."/>
            <person name="Hildebrand F."/>
            <person name="Pallen M.J."/>
        </authorList>
    </citation>
    <scope>NUCLEOTIDE SEQUENCE</scope>
    <source>
        <strain evidence="14">1277</strain>
    </source>
</reference>
<dbReference type="InterPro" id="IPR044751">
    <property type="entry name" value="Ion_transp-like_CBS"/>
</dbReference>
<dbReference type="Pfam" id="PF03471">
    <property type="entry name" value="CorC_HlyC"/>
    <property type="match status" value="1"/>
</dbReference>
<evidence type="ECO:0000256" key="4">
    <source>
        <dbReference type="ARBA" id="ARBA00022692"/>
    </source>
</evidence>
<dbReference type="InterPro" id="IPR036318">
    <property type="entry name" value="FAD-bd_PCMH-like_sf"/>
</dbReference>
<keyword evidence="4 10" id="KW-0812">Transmembrane</keyword>
<dbReference type="PANTHER" id="PTHR43099:SF2">
    <property type="entry name" value="UPF0053 PROTEIN YRKA"/>
    <property type="match status" value="1"/>
</dbReference>
<evidence type="ECO:0000313" key="14">
    <source>
        <dbReference type="EMBL" id="HJG95575.1"/>
    </source>
</evidence>
<feature type="transmembrane region" description="Helical" evidence="11">
    <location>
        <begin position="12"/>
        <end position="36"/>
    </location>
</feature>
<comment type="caution">
    <text evidence="14">The sequence shown here is derived from an EMBL/GenBank/DDBJ whole genome shotgun (WGS) entry which is preliminary data.</text>
</comment>
<evidence type="ECO:0000256" key="6">
    <source>
        <dbReference type="ARBA" id="ARBA00022989"/>
    </source>
</evidence>
<dbReference type="InterPro" id="IPR000644">
    <property type="entry name" value="CBS_dom"/>
</dbReference>
<evidence type="ECO:0000313" key="15">
    <source>
        <dbReference type="Proteomes" id="UP000776700"/>
    </source>
</evidence>
<dbReference type="PROSITE" id="PS51371">
    <property type="entry name" value="CBS"/>
    <property type="match status" value="2"/>
</dbReference>